<dbReference type="OrthoDB" id="9884971at2"/>
<feature type="compositionally biased region" description="Pro residues" evidence="1">
    <location>
        <begin position="58"/>
        <end position="67"/>
    </location>
</feature>
<proteinExistence type="predicted"/>
<feature type="region of interest" description="Disordered" evidence="1">
    <location>
        <begin position="48"/>
        <end position="67"/>
    </location>
</feature>
<accession>A0A1W1W5Y7</accession>
<dbReference type="STRING" id="28034.BFX07_08055"/>
<evidence type="ECO:0000256" key="1">
    <source>
        <dbReference type="SAM" id="MobiDB-lite"/>
    </source>
</evidence>
<gene>
    <name evidence="2" type="ORF">SAMN00768000_0047</name>
</gene>
<evidence type="ECO:0000313" key="2">
    <source>
        <dbReference type="EMBL" id="SMC01675.1"/>
    </source>
</evidence>
<dbReference type="EMBL" id="FWWY01000001">
    <property type="protein sequence ID" value="SMC01675.1"/>
    <property type="molecule type" value="Genomic_DNA"/>
</dbReference>
<protein>
    <submittedName>
        <fullName evidence="2">Uncharacterized protein</fullName>
    </submittedName>
</protein>
<dbReference type="Proteomes" id="UP000192660">
    <property type="component" value="Unassembled WGS sequence"/>
</dbReference>
<organism evidence="2 3">
    <name type="scientific">Sulfobacillus thermosulfidooxidans (strain DSM 9293 / VKM B-1269 / AT-1)</name>
    <dbReference type="NCBI Taxonomy" id="929705"/>
    <lineage>
        <taxon>Bacteria</taxon>
        <taxon>Bacillati</taxon>
        <taxon>Bacillota</taxon>
        <taxon>Clostridia</taxon>
        <taxon>Eubacteriales</taxon>
        <taxon>Clostridiales Family XVII. Incertae Sedis</taxon>
        <taxon>Sulfobacillus</taxon>
    </lineage>
</organism>
<name>A0A1W1W5Y7_SULTA</name>
<sequence>MKTVISDAKPQRIRNEAVFLYDMNADDIFQENGYVVIDSSLGLVTPRVNNRKAEKDNPPSPPLQSLH</sequence>
<evidence type="ECO:0000313" key="3">
    <source>
        <dbReference type="Proteomes" id="UP000192660"/>
    </source>
</evidence>
<keyword evidence="3" id="KW-1185">Reference proteome</keyword>
<dbReference type="RefSeq" id="WP_037912481.1">
    <property type="nucleotide sequence ID" value="NZ_FWWY01000001.1"/>
</dbReference>
<dbReference type="AlphaFoldDB" id="A0A1W1W5Y7"/>
<reference evidence="3" key="1">
    <citation type="submission" date="2017-04" db="EMBL/GenBank/DDBJ databases">
        <authorList>
            <person name="Varghese N."/>
            <person name="Submissions S."/>
        </authorList>
    </citation>
    <scope>NUCLEOTIDE SEQUENCE [LARGE SCALE GENOMIC DNA]</scope>
    <source>
        <strain evidence="3">DSM 9293</strain>
    </source>
</reference>